<evidence type="ECO:0000256" key="2">
    <source>
        <dbReference type="ARBA" id="ARBA00022801"/>
    </source>
</evidence>
<feature type="domain" description="Glycoside hydrolase family 2 immunoglobulin-like beta-sandwich" evidence="4">
    <location>
        <begin position="251"/>
        <end position="310"/>
    </location>
</feature>
<name>A0A6I6K2E6_9BACT</name>
<dbReference type="GO" id="GO:0004553">
    <property type="term" value="F:hydrolase activity, hydrolyzing O-glycosyl compounds"/>
    <property type="evidence" value="ECO:0007669"/>
    <property type="project" value="InterPro"/>
</dbReference>
<dbReference type="Proteomes" id="UP000428260">
    <property type="component" value="Chromosome"/>
</dbReference>
<dbReference type="PANTHER" id="PTHR42732:SF3">
    <property type="entry name" value="HYDROLASE"/>
    <property type="match status" value="1"/>
</dbReference>
<evidence type="ECO:0000256" key="3">
    <source>
        <dbReference type="ARBA" id="ARBA00023295"/>
    </source>
</evidence>
<accession>A0A6I6K2E6</accession>
<dbReference type="InterPro" id="IPR006104">
    <property type="entry name" value="Glyco_hydro_2_N"/>
</dbReference>
<comment type="similarity">
    <text evidence="1">Belongs to the glycosyl hydrolase 2 family.</text>
</comment>
<proteinExistence type="inferred from homology"/>
<dbReference type="RefSeq" id="WP_158871581.1">
    <property type="nucleotide sequence ID" value="NZ_CP046401.1"/>
</dbReference>
<keyword evidence="2" id="KW-0378">Hydrolase</keyword>
<feature type="domain" description="Glycoside hydrolase family 2 catalytic" evidence="5">
    <location>
        <begin position="413"/>
        <end position="611"/>
    </location>
</feature>
<dbReference type="PANTHER" id="PTHR42732">
    <property type="entry name" value="BETA-GALACTOSIDASE"/>
    <property type="match status" value="1"/>
</dbReference>
<evidence type="ECO:0000256" key="1">
    <source>
        <dbReference type="ARBA" id="ARBA00007401"/>
    </source>
</evidence>
<dbReference type="SUPFAM" id="SSF49785">
    <property type="entry name" value="Galactose-binding domain-like"/>
    <property type="match status" value="1"/>
</dbReference>
<evidence type="ECO:0000259" key="6">
    <source>
        <dbReference type="Pfam" id="PF02837"/>
    </source>
</evidence>
<dbReference type="InterPro" id="IPR006102">
    <property type="entry name" value="Ig-like_GH2"/>
</dbReference>
<dbReference type="InterPro" id="IPR017853">
    <property type="entry name" value="GH"/>
</dbReference>
<protein>
    <submittedName>
        <fullName evidence="7">Beta-glucuronidase</fullName>
    </submittedName>
</protein>
<dbReference type="InterPro" id="IPR006103">
    <property type="entry name" value="Glyco_hydro_2_cat"/>
</dbReference>
<dbReference type="EMBL" id="CP046401">
    <property type="protein sequence ID" value="QGY47570.1"/>
    <property type="molecule type" value="Genomic_DNA"/>
</dbReference>
<dbReference type="GO" id="GO:0005975">
    <property type="term" value="P:carbohydrate metabolic process"/>
    <property type="evidence" value="ECO:0007669"/>
    <property type="project" value="InterPro"/>
</dbReference>
<dbReference type="AlphaFoldDB" id="A0A6I6K2E6"/>
<dbReference type="Pfam" id="PF02836">
    <property type="entry name" value="Glyco_hydro_2_C"/>
    <property type="match status" value="1"/>
</dbReference>
<evidence type="ECO:0000259" key="4">
    <source>
        <dbReference type="Pfam" id="PF00703"/>
    </source>
</evidence>
<keyword evidence="3" id="KW-0326">Glycosidase</keyword>
<organism evidence="7 8">
    <name type="scientific">Maribellus comscasis</name>
    <dbReference type="NCBI Taxonomy" id="2681766"/>
    <lineage>
        <taxon>Bacteria</taxon>
        <taxon>Pseudomonadati</taxon>
        <taxon>Bacteroidota</taxon>
        <taxon>Bacteroidia</taxon>
        <taxon>Marinilabiliales</taxon>
        <taxon>Prolixibacteraceae</taxon>
        <taxon>Maribellus</taxon>
    </lineage>
</organism>
<dbReference type="Pfam" id="PF02837">
    <property type="entry name" value="Glyco_hydro_2_N"/>
    <property type="match status" value="1"/>
</dbReference>
<dbReference type="Gene3D" id="2.60.120.260">
    <property type="entry name" value="Galactose-binding domain-like"/>
    <property type="match status" value="1"/>
</dbReference>
<sequence length="620" mass="71617">MYKLVRALFVSFLWLIIFMIGLTAKSQNNIPRPEHPKPQFMRDSWINLNGQWNFAFDFGQSGIEKGWFSDPSEFDMKISVPFCPESSLSGIGHTDFVPAVWYHRQIDIPESWRDKRVILHFGAVDYDCRAWINGTPVGRHYGGSVSFSFDITEALQEGVNDLVVCALDDIRSGIQPGGKQSIAYDPAKAGMLTRYTRTTGIWQTVWLEARPESYIESVNIVPDLDNSCFTITPVIENYRNGMDFNVVLLSDEGEEIVSKKQYATQNSPVILELANPEVWCPDNPYLYGLQFELLDGNKEVDVVKSYAGLRKFHIEGNKFFLNNEPIFLRFVLDQGYYPDGILTAPTDQALKKDIVLALEAGFNGARLHDKIFEERFHYWADKLGYLTWGEYIDYGESFDWSKTQVFLNQQREWRESIMRDRNHPSIVAWTPFNETIRGARYNLETHRRAIIETYDLTRNLDPTRPINDASGYVHVKTDIFSIHDYDQNVESWKDKYQSINPNNQEKAFIRYPEISIPYNGEPYVVDEYGGTFWTRDYANKEQQGDSRTQWGYGKTEKQVKDLIKALTSVLLNNPNIAGYCFTQLYDVEAEVNGIYSYQREPKFNIEQIKEIFAAPAAIEE</sequence>
<dbReference type="InterPro" id="IPR051913">
    <property type="entry name" value="GH2_Domain-Containing"/>
</dbReference>
<dbReference type="SUPFAM" id="SSF49303">
    <property type="entry name" value="beta-Galactosidase/glucuronidase domain"/>
    <property type="match status" value="1"/>
</dbReference>
<feature type="domain" description="Glycosyl hydrolases family 2 sugar binding" evidence="6">
    <location>
        <begin position="47"/>
        <end position="167"/>
    </location>
</feature>
<dbReference type="InterPro" id="IPR013783">
    <property type="entry name" value="Ig-like_fold"/>
</dbReference>
<dbReference type="InterPro" id="IPR036156">
    <property type="entry name" value="Beta-gal/glucu_dom_sf"/>
</dbReference>
<evidence type="ECO:0000313" key="7">
    <source>
        <dbReference type="EMBL" id="QGY47570.1"/>
    </source>
</evidence>
<dbReference type="Pfam" id="PF00703">
    <property type="entry name" value="Glyco_hydro_2"/>
    <property type="match status" value="1"/>
</dbReference>
<gene>
    <name evidence="7" type="ORF">GM418_29050</name>
</gene>
<dbReference type="InterPro" id="IPR008979">
    <property type="entry name" value="Galactose-bd-like_sf"/>
</dbReference>
<dbReference type="KEGG" id="mcos:GM418_29050"/>
<evidence type="ECO:0000259" key="5">
    <source>
        <dbReference type="Pfam" id="PF02836"/>
    </source>
</evidence>
<dbReference type="Gene3D" id="3.20.20.80">
    <property type="entry name" value="Glycosidases"/>
    <property type="match status" value="1"/>
</dbReference>
<keyword evidence="8" id="KW-1185">Reference proteome</keyword>
<dbReference type="Gene3D" id="2.60.40.10">
    <property type="entry name" value="Immunoglobulins"/>
    <property type="match status" value="1"/>
</dbReference>
<dbReference type="SUPFAM" id="SSF51445">
    <property type="entry name" value="(Trans)glycosidases"/>
    <property type="match status" value="1"/>
</dbReference>
<reference evidence="7 8" key="1">
    <citation type="submission" date="2019-11" db="EMBL/GenBank/DDBJ databases">
        <authorList>
            <person name="Zheng R.K."/>
            <person name="Sun C.M."/>
        </authorList>
    </citation>
    <scope>NUCLEOTIDE SEQUENCE [LARGE SCALE GENOMIC DNA]</scope>
    <source>
        <strain evidence="7 8">WC007</strain>
    </source>
</reference>
<evidence type="ECO:0000313" key="8">
    <source>
        <dbReference type="Proteomes" id="UP000428260"/>
    </source>
</evidence>